<dbReference type="GO" id="GO:0019748">
    <property type="term" value="P:secondary metabolic process"/>
    <property type="evidence" value="ECO:0007669"/>
    <property type="project" value="TreeGrafter"/>
</dbReference>
<dbReference type="GO" id="GO:0016831">
    <property type="term" value="F:carboxy-lyase activity"/>
    <property type="evidence" value="ECO:0007669"/>
    <property type="project" value="UniProtKB-KW"/>
</dbReference>
<dbReference type="GO" id="GO:0005829">
    <property type="term" value="C:cytosol"/>
    <property type="evidence" value="ECO:0007669"/>
    <property type="project" value="TreeGrafter"/>
</dbReference>
<dbReference type="PANTHER" id="PTHR21240:SF32">
    <property type="entry name" value="AMIDOHYDROLASE-RELATED DOMAIN-CONTAINING PROTEIN"/>
    <property type="match status" value="1"/>
</dbReference>
<organism evidence="6 7">
    <name type="scientific">Coleophoma crateriformis</name>
    <dbReference type="NCBI Taxonomy" id="565419"/>
    <lineage>
        <taxon>Eukaryota</taxon>
        <taxon>Fungi</taxon>
        <taxon>Dikarya</taxon>
        <taxon>Ascomycota</taxon>
        <taxon>Pezizomycotina</taxon>
        <taxon>Leotiomycetes</taxon>
        <taxon>Helotiales</taxon>
        <taxon>Dermateaceae</taxon>
        <taxon>Coleophoma</taxon>
    </lineage>
</organism>
<evidence type="ECO:0000256" key="4">
    <source>
        <dbReference type="SAM" id="Phobius"/>
    </source>
</evidence>
<proteinExistence type="inferred from homology"/>
<dbReference type="Proteomes" id="UP000256328">
    <property type="component" value="Unassembled WGS sequence"/>
</dbReference>
<dbReference type="SUPFAM" id="SSF51556">
    <property type="entry name" value="Metallo-dependent hydrolases"/>
    <property type="match status" value="1"/>
</dbReference>
<keyword evidence="2 3" id="KW-0456">Lyase</keyword>
<comment type="caution">
    <text evidence="6">The sequence shown here is derived from an EMBL/GenBank/DDBJ whole genome shotgun (WGS) entry which is preliminary data.</text>
</comment>
<feature type="domain" description="Amidohydrolase-related" evidence="5">
    <location>
        <begin position="75"/>
        <end position="381"/>
    </location>
</feature>
<dbReference type="InterPro" id="IPR032466">
    <property type="entry name" value="Metal_Hydrolase"/>
</dbReference>
<keyword evidence="1 3" id="KW-0210">Decarboxylase</keyword>
<evidence type="ECO:0000313" key="6">
    <source>
        <dbReference type="EMBL" id="RDW85810.1"/>
    </source>
</evidence>
<dbReference type="InterPro" id="IPR006680">
    <property type="entry name" value="Amidohydro-rel"/>
</dbReference>
<comment type="similarity">
    <text evidence="3">Belongs to the metallo-dependent hydrolases superfamily.</text>
</comment>
<dbReference type="PANTHER" id="PTHR21240">
    <property type="entry name" value="2-AMINO-3-CARBOXYLMUCONATE-6-SEMIALDEHYDE DECARBOXYLASE"/>
    <property type="match status" value="1"/>
</dbReference>
<reference evidence="6 7" key="1">
    <citation type="journal article" date="2018" name="IMA Fungus">
        <title>IMA Genome-F 9: Draft genome sequence of Annulohypoxylon stygium, Aspergillus mulundensis, Berkeleyomyces basicola (syn. Thielaviopsis basicola), Ceratocystis smalleyi, two Cercospora beticola strains, Coleophoma cylindrospora, Fusarium fracticaudum, Phialophora cf. hyalina, and Morchella septimelata.</title>
        <authorList>
            <person name="Wingfield B.D."/>
            <person name="Bills G.F."/>
            <person name="Dong Y."/>
            <person name="Huang W."/>
            <person name="Nel W.J."/>
            <person name="Swalarsk-Parry B.S."/>
            <person name="Vaghefi N."/>
            <person name="Wilken P.M."/>
            <person name="An Z."/>
            <person name="de Beer Z.W."/>
            <person name="De Vos L."/>
            <person name="Chen L."/>
            <person name="Duong T.A."/>
            <person name="Gao Y."/>
            <person name="Hammerbacher A."/>
            <person name="Kikkert J.R."/>
            <person name="Li Y."/>
            <person name="Li H."/>
            <person name="Li K."/>
            <person name="Li Q."/>
            <person name="Liu X."/>
            <person name="Ma X."/>
            <person name="Naidoo K."/>
            <person name="Pethybridge S.J."/>
            <person name="Sun J."/>
            <person name="Steenkamp E.T."/>
            <person name="van der Nest M.A."/>
            <person name="van Wyk S."/>
            <person name="Wingfield M.J."/>
            <person name="Xiong C."/>
            <person name="Yue Q."/>
            <person name="Zhang X."/>
        </authorList>
    </citation>
    <scope>NUCLEOTIDE SEQUENCE [LARGE SCALE GENOMIC DNA]</scope>
    <source>
        <strain evidence="6 7">BP5796</strain>
    </source>
</reference>
<dbReference type="EMBL" id="PDLN01000005">
    <property type="protein sequence ID" value="RDW85810.1"/>
    <property type="molecule type" value="Genomic_DNA"/>
</dbReference>
<dbReference type="Pfam" id="PF04909">
    <property type="entry name" value="Amidohydro_2"/>
    <property type="match status" value="1"/>
</dbReference>
<evidence type="ECO:0000313" key="7">
    <source>
        <dbReference type="Proteomes" id="UP000256328"/>
    </source>
</evidence>
<evidence type="ECO:0000256" key="1">
    <source>
        <dbReference type="ARBA" id="ARBA00022793"/>
    </source>
</evidence>
<dbReference type="InterPro" id="IPR032465">
    <property type="entry name" value="ACMSD"/>
</dbReference>
<gene>
    <name evidence="6" type="ORF">BP5796_04135</name>
</gene>
<keyword evidence="4" id="KW-1133">Transmembrane helix</keyword>
<dbReference type="Gene3D" id="3.20.20.140">
    <property type="entry name" value="Metal-dependent hydrolases"/>
    <property type="match status" value="1"/>
</dbReference>
<evidence type="ECO:0000256" key="3">
    <source>
        <dbReference type="RuleBase" id="RU366045"/>
    </source>
</evidence>
<accession>A0A3D8SHL6</accession>
<dbReference type="AlphaFoldDB" id="A0A3D8SHL6"/>
<evidence type="ECO:0000256" key="2">
    <source>
        <dbReference type="ARBA" id="ARBA00023239"/>
    </source>
</evidence>
<keyword evidence="7" id="KW-1185">Reference proteome</keyword>
<dbReference type="GO" id="GO:0016787">
    <property type="term" value="F:hydrolase activity"/>
    <property type="evidence" value="ECO:0007669"/>
    <property type="project" value="InterPro"/>
</dbReference>
<sequence>MYSVSVIFIIYGIMLASGLLTSYPPTIQRIIDAANADGIDLTALPFSSKAFASIEAVQVPQSVNISRTVNGTRLDTHVHVVPDWYRVLTPNTGGSPTPAWDIRSHLEFMASNDIGHSIVSISTPGSGVFLGNETASIGLARLLNEWVAALIKTYPKAFSFYATIPLPYTQAAILEAAYALDHLGAIGVILLTNHEGIYLGNSSFTPFYRYLQTRNSSREVIFIHPTDPVLNLNGSFISANPTIYPPGLAEYYFETARTIVDLTVSQTILNFTEIHFLIPQAGGAFPAVEDRFLKSAPALEGPSKQVYSSRFWYDSAGPVYFAQVLGLLGYNVPTSQLVFGTDYPYSHVPYGSSINAILNASFLTTDEKQNIFYQNTVELFGEHIYKA</sequence>
<evidence type="ECO:0000259" key="5">
    <source>
        <dbReference type="Pfam" id="PF04909"/>
    </source>
</evidence>
<protein>
    <recommendedName>
        <fullName evidence="5">Amidohydrolase-related domain-containing protein</fullName>
    </recommendedName>
</protein>
<dbReference type="OrthoDB" id="2832284at2759"/>
<keyword evidence="4" id="KW-0472">Membrane</keyword>
<keyword evidence="4" id="KW-0812">Transmembrane</keyword>
<feature type="transmembrane region" description="Helical" evidence="4">
    <location>
        <begin position="6"/>
        <end position="23"/>
    </location>
</feature>
<name>A0A3D8SHL6_9HELO</name>